<feature type="compositionally biased region" description="Polar residues" evidence="1">
    <location>
        <begin position="1"/>
        <end position="23"/>
    </location>
</feature>
<dbReference type="Proteomes" id="UP000054937">
    <property type="component" value="Unassembled WGS sequence"/>
</dbReference>
<feature type="region of interest" description="Disordered" evidence="1">
    <location>
        <begin position="172"/>
        <end position="192"/>
    </location>
</feature>
<comment type="caution">
    <text evidence="2">The sequence shown here is derived from an EMBL/GenBank/DDBJ whole genome shotgun (WGS) entry which is preliminary data.</text>
</comment>
<protein>
    <submittedName>
        <fullName evidence="2">Uncharacterized protein</fullName>
    </submittedName>
</protein>
<dbReference type="InParanoid" id="A0A0V0R3J9"/>
<organism evidence="2 3">
    <name type="scientific">Pseudocohnilembus persalinus</name>
    <name type="common">Ciliate</name>
    <dbReference type="NCBI Taxonomy" id="266149"/>
    <lineage>
        <taxon>Eukaryota</taxon>
        <taxon>Sar</taxon>
        <taxon>Alveolata</taxon>
        <taxon>Ciliophora</taxon>
        <taxon>Intramacronucleata</taxon>
        <taxon>Oligohymenophorea</taxon>
        <taxon>Scuticociliatia</taxon>
        <taxon>Philasterida</taxon>
        <taxon>Pseudocohnilembidae</taxon>
        <taxon>Pseudocohnilembus</taxon>
    </lineage>
</organism>
<reference evidence="2 3" key="1">
    <citation type="journal article" date="2015" name="Sci. Rep.">
        <title>Genome of the facultative scuticociliatosis pathogen Pseudocohnilembus persalinus provides insight into its virulence through horizontal gene transfer.</title>
        <authorList>
            <person name="Xiong J."/>
            <person name="Wang G."/>
            <person name="Cheng J."/>
            <person name="Tian M."/>
            <person name="Pan X."/>
            <person name="Warren A."/>
            <person name="Jiang C."/>
            <person name="Yuan D."/>
            <person name="Miao W."/>
        </authorList>
    </citation>
    <scope>NUCLEOTIDE SEQUENCE [LARGE SCALE GENOMIC DNA]</scope>
    <source>
        <strain evidence="2">36N120E</strain>
    </source>
</reference>
<evidence type="ECO:0000313" key="2">
    <source>
        <dbReference type="EMBL" id="KRX08896.1"/>
    </source>
</evidence>
<dbReference type="AlphaFoldDB" id="A0A0V0R3J9"/>
<feature type="region of interest" description="Disordered" evidence="1">
    <location>
        <begin position="116"/>
        <end position="142"/>
    </location>
</feature>
<feature type="compositionally biased region" description="Low complexity" evidence="1">
    <location>
        <begin position="82"/>
        <end position="99"/>
    </location>
</feature>
<keyword evidence="3" id="KW-1185">Reference proteome</keyword>
<dbReference type="EMBL" id="LDAU01000057">
    <property type="protein sequence ID" value="KRX08896.1"/>
    <property type="molecule type" value="Genomic_DNA"/>
</dbReference>
<evidence type="ECO:0000256" key="1">
    <source>
        <dbReference type="SAM" id="MobiDB-lite"/>
    </source>
</evidence>
<gene>
    <name evidence="2" type="ORF">PPERSA_09000</name>
</gene>
<proteinExistence type="predicted"/>
<name>A0A0V0R3J9_PSEPJ</name>
<accession>A0A0V0R3J9</accession>
<feature type="region of interest" description="Disordered" evidence="1">
    <location>
        <begin position="71"/>
        <end position="99"/>
    </location>
</feature>
<sequence length="192" mass="22140">MGCHVSKQNSSQNNPQYIQNSSQTREKKSSLCSIQYQVNKYNLEGELGKNIHQQDQAGINLMDLNFQQKNESQINPGSNTGYQYSSSQQNQQAKSQQLNSDKQYYYSYSYSSSSSSSSCYYENEEQDDYQSDSNGSGSQSYYGQEKKENKYIYIINQTQNVNNYIKNQQQNSINQNNLQDRGERKTVSVNNF</sequence>
<feature type="compositionally biased region" description="Polar residues" evidence="1">
    <location>
        <begin position="71"/>
        <end position="81"/>
    </location>
</feature>
<evidence type="ECO:0000313" key="3">
    <source>
        <dbReference type="Proteomes" id="UP000054937"/>
    </source>
</evidence>
<feature type="region of interest" description="Disordered" evidence="1">
    <location>
        <begin position="1"/>
        <end position="24"/>
    </location>
</feature>
<feature type="compositionally biased region" description="Low complexity" evidence="1">
    <location>
        <begin position="131"/>
        <end position="142"/>
    </location>
</feature>